<dbReference type="OrthoDB" id="755226at2"/>
<reference evidence="1 2" key="1">
    <citation type="submission" date="2017-05" db="EMBL/GenBank/DDBJ databases">
        <authorList>
            <person name="Varghese N."/>
            <person name="Submissions S."/>
        </authorList>
    </citation>
    <scope>NUCLEOTIDE SEQUENCE [LARGE SCALE GENOMIC DNA]</scope>
    <source>
        <strain evidence="1 2">DSM 19036</strain>
    </source>
</reference>
<dbReference type="AlphaFoldDB" id="A0A521C857"/>
<dbReference type="EMBL" id="FXTN01000003">
    <property type="protein sequence ID" value="SMO54991.1"/>
    <property type="molecule type" value="Genomic_DNA"/>
</dbReference>
<accession>A0A521C857</accession>
<proteinExistence type="predicted"/>
<evidence type="ECO:0008006" key="3">
    <source>
        <dbReference type="Google" id="ProtNLM"/>
    </source>
</evidence>
<protein>
    <recommendedName>
        <fullName evidence="3">Chaperone of endosialidase</fullName>
    </recommendedName>
</protein>
<sequence length="232" mass="25717">MSAFGGTKFFTGGLLRATLDYNGNFGINAESLSKKLDVGGDVLLRNLSNAPGAGSTISFSSYDVQHLGPKIYSYLDFASGLASSSRLILSSYNNGYMNEVTLVGGRVGIGTLNPREALSVNGSIRAREITVETDHWPDYVFDAGYKMLPLPELESYLLTKKHLPDMFSAEEIQSNGQKIGEVNAKLLKILEELTLRIIEKDRQLQQQHQRILAQDQRMDKLESSLNRLLRSK</sequence>
<dbReference type="Proteomes" id="UP000320300">
    <property type="component" value="Unassembled WGS sequence"/>
</dbReference>
<dbReference type="RefSeq" id="WP_142527462.1">
    <property type="nucleotide sequence ID" value="NZ_CBCSJO010000004.1"/>
</dbReference>
<gene>
    <name evidence="1" type="ORF">SAMN06265348_103266</name>
</gene>
<organism evidence="1 2">
    <name type="scientific">Pedobacter westerhofensis</name>
    <dbReference type="NCBI Taxonomy" id="425512"/>
    <lineage>
        <taxon>Bacteria</taxon>
        <taxon>Pseudomonadati</taxon>
        <taxon>Bacteroidota</taxon>
        <taxon>Sphingobacteriia</taxon>
        <taxon>Sphingobacteriales</taxon>
        <taxon>Sphingobacteriaceae</taxon>
        <taxon>Pedobacter</taxon>
    </lineage>
</organism>
<keyword evidence="2" id="KW-1185">Reference proteome</keyword>
<name>A0A521C857_9SPHI</name>
<evidence type="ECO:0000313" key="1">
    <source>
        <dbReference type="EMBL" id="SMO54991.1"/>
    </source>
</evidence>
<evidence type="ECO:0000313" key="2">
    <source>
        <dbReference type="Proteomes" id="UP000320300"/>
    </source>
</evidence>